<dbReference type="InterPro" id="IPR000073">
    <property type="entry name" value="AB_hydrolase_1"/>
</dbReference>
<evidence type="ECO:0000259" key="1">
    <source>
        <dbReference type="Pfam" id="PF00561"/>
    </source>
</evidence>
<dbReference type="GO" id="GO:0016787">
    <property type="term" value="F:hydrolase activity"/>
    <property type="evidence" value="ECO:0007669"/>
    <property type="project" value="UniProtKB-KW"/>
</dbReference>
<protein>
    <submittedName>
        <fullName evidence="2">Alpha/beta fold hydrolase</fullName>
    </submittedName>
</protein>
<evidence type="ECO:0000313" key="3">
    <source>
        <dbReference type="Proteomes" id="UP000596857"/>
    </source>
</evidence>
<dbReference type="InterPro" id="IPR050266">
    <property type="entry name" value="AB_hydrolase_sf"/>
</dbReference>
<reference evidence="2 3" key="1">
    <citation type="submission" date="2019-10" db="EMBL/GenBank/DDBJ databases">
        <title>Description of Paenibacillus terricola sp. nov.</title>
        <authorList>
            <person name="Carlier A."/>
            <person name="Qi S."/>
        </authorList>
    </citation>
    <scope>NUCLEOTIDE SEQUENCE [LARGE SCALE GENOMIC DNA]</scope>
    <source>
        <strain evidence="2 3">LMG 31459</strain>
    </source>
</reference>
<proteinExistence type="predicted"/>
<feature type="domain" description="AB hydrolase-1" evidence="1">
    <location>
        <begin position="22"/>
        <end position="121"/>
    </location>
</feature>
<organism evidence="2 3">
    <name type="scientific">Paenibacillus phytohabitans</name>
    <dbReference type="NCBI Taxonomy" id="2654978"/>
    <lineage>
        <taxon>Bacteria</taxon>
        <taxon>Bacillati</taxon>
        <taxon>Bacillota</taxon>
        <taxon>Bacilli</taxon>
        <taxon>Bacillales</taxon>
        <taxon>Paenibacillaceae</taxon>
        <taxon>Paenibacillus</taxon>
    </lineage>
</organism>
<gene>
    <name evidence="2" type="ORF">GC101_06100</name>
</gene>
<dbReference type="PANTHER" id="PTHR43798:SF33">
    <property type="entry name" value="HYDROLASE, PUTATIVE (AFU_ORTHOLOGUE AFUA_2G14860)-RELATED"/>
    <property type="match status" value="1"/>
</dbReference>
<evidence type="ECO:0000313" key="2">
    <source>
        <dbReference type="EMBL" id="NOU78450.1"/>
    </source>
</evidence>
<dbReference type="PANTHER" id="PTHR43798">
    <property type="entry name" value="MONOACYLGLYCEROL LIPASE"/>
    <property type="match status" value="1"/>
</dbReference>
<dbReference type="Proteomes" id="UP000596857">
    <property type="component" value="Unassembled WGS sequence"/>
</dbReference>
<keyword evidence="2" id="KW-0378">Hydrolase</keyword>
<dbReference type="SUPFAM" id="SSF53474">
    <property type="entry name" value="alpha/beta-Hydrolases"/>
    <property type="match status" value="1"/>
</dbReference>
<accession>A0ABX1YBV9</accession>
<keyword evidence="3" id="KW-1185">Reference proteome</keyword>
<sequence>MEVQTDGQGRGLYYKYSAYRAPAVIFISGLGDGCDSWSGVQENIAQHASTLAYDRAGTGNSPRVPGPRSCQDLVEELYRLLALLDIKAPYILVGHSFGGLVARLFACCYPERTAGIVLIDAAGEYKELTYERVLPRQYIAANRAYLLNPSLNREQIDKMHSYKQISAARGSMPSQVPLSVITRGLADEDGSDWPAHAILEVEQKSQAEFLELSAASRQVIAGSSGHYVHHDQPGLVINEIIGMIQAQSNELNH</sequence>
<name>A0ABX1YBV9_9BACL</name>
<dbReference type="Pfam" id="PF00561">
    <property type="entry name" value="Abhydrolase_1"/>
    <property type="match status" value="1"/>
</dbReference>
<dbReference type="Gene3D" id="3.40.50.1820">
    <property type="entry name" value="alpha/beta hydrolase"/>
    <property type="match status" value="1"/>
</dbReference>
<dbReference type="PRINTS" id="PR00111">
    <property type="entry name" value="ABHYDROLASE"/>
</dbReference>
<dbReference type="InterPro" id="IPR029058">
    <property type="entry name" value="AB_hydrolase_fold"/>
</dbReference>
<dbReference type="EMBL" id="WHOB01000018">
    <property type="protein sequence ID" value="NOU78450.1"/>
    <property type="molecule type" value="Genomic_DNA"/>
</dbReference>
<comment type="caution">
    <text evidence="2">The sequence shown here is derived from an EMBL/GenBank/DDBJ whole genome shotgun (WGS) entry which is preliminary data.</text>
</comment>